<organism evidence="1 2">
    <name type="scientific">Pontibacter cellulosilyticus</name>
    <dbReference type="NCBI Taxonomy" id="1720253"/>
    <lineage>
        <taxon>Bacteria</taxon>
        <taxon>Pseudomonadati</taxon>
        <taxon>Bacteroidota</taxon>
        <taxon>Cytophagia</taxon>
        <taxon>Cytophagales</taxon>
        <taxon>Hymenobacteraceae</taxon>
        <taxon>Pontibacter</taxon>
    </lineage>
</organism>
<evidence type="ECO:0000313" key="1">
    <source>
        <dbReference type="EMBL" id="MBC5991939.1"/>
    </source>
</evidence>
<sequence>MKGLFICLVSLFISVPALTQKLTLRNLLKLRQMEVPEIDRKLTQKGWEFISDSKPTDGVMGKAVWAYNPNLTREGTMAWCVLYYSNNSPSRILYNVSPDKAIQRIQEKFRLCKMRPISEGNKLEGVEQLEYYADYPDPRYMFRLLKYKQVGYSGIKIFEKADYEIARSNGRL</sequence>
<comment type="caution">
    <text evidence="1">The sequence shown here is derived from an EMBL/GenBank/DDBJ whole genome shotgun (WGS) entry which is preliminary data.</text>
</comment>
<dbReference type="EMBL" id="JACRVF010000001">
    <property type="protein sequence ID" value="MBC5991939.1"/>
    <property type="molecule type" value="Genomic_DNA"/>
</dbReference>
<dbReference type="RefSeq" id="WP_187065910.1">
    <property type="nucleotide sequence ID" value="NZ_JACRVF010000001.1"/>
</dbReference>
<name>A0A923N4C9_9BACT</name>
<accession>A0A923N4C9</accession>
<dbReference type="Proteomes" id="UP000603640">
    <property type="component" value="Unassembled WGS sequence"/>
</dbReference>
<keyword evidence="2" id="KW-1185">Reference proteome</keyword>
<evidence type="ECO:0000313" key="2">
    <source>
        <dbReference type="Proteomes" id="UP000603640"/>
    </source>
</evidence>
<gene>
    <name evidence="1" type="ORF">H8S84_03720</name>
</gene>
<dbReference type="AlphaFoldDB" id="A0A923N4C9"/>
<proteinExistence type="predicted"/>
<protein>
    <submittedName>
        <fullName evidence="1">Uncharacterized protein</fullName>
    </submittedName>
</protein>
<reference evidence="1" key="1">
    <citation type="submission" date="2020-08" db="EMBL/GenBank/DDBJ databases">
        <title>Pontibacter sp. SD6 16S ribosomal RNA gene Genome sequencing and assembly.</title>
        <authorList>
            <person name="Kang M."/>
        </authorList>
    </citation>
    <scope>NUCLEOTIDE SEQUENCE</scope>
    <source>
        <strain evidence="1">SD6</strain>
    </source>
</reference>